<gene>
    <name evidence="9" type="ORF">NCCP691_39450</name>
</gene>
<evidence type="ECO:0000313" key="10">
    <source>
        <dbReference type="Proteomes" id="UP000887222"/>
    </source>
</evidence>
<name>A0ABQ4QAC2_9BURK</name>
<dbReference type="Proteomes" id="UP000887222">
    <property type="component" value="Unassembled WGS sequence"/>
</dbReference>
<dbReference type="PANTHER" id="PTHR34582">
    <property type="entry name" value="UPF0702 TRANSMEMBRANE PROTEIN YCAP"/>
    <property type="match status" value="1"/>
</dbReference>
<evidence type="ECO:0000256" key="2">
    <source>
        <dbReference type="ARBA" id="ARBA00006448"/>
    </source>
</evidence>
<evidence type="ECO:0000256" key="3">
    <source>
        <dbReference type="ARBA" id="ARBA00022475"/>
    </source>
</evidence>
<evidence type="ECO:0000256" key="5">
    <source>
        <dbReference type="ARBA" id="ARBA00022989"/>
    </source>
</evidence>
<organism evidence="9 10">
    <name type="scientific">Noviherbaspirillum aridicola</name>
    <dbReference type="NCBI Taxonomy" id="2849687"/>
    <lineage>
        <taxon>Bacteria</taxon>
        <taxon>Pseudomonadati</taxon>
        <taxon>Pseudomonadota</taxon>
        <taxon>Betaproteobacteria</taxon>
        <taxon>Burkholderiales</taxon>
        <taxon>Oxalobacteraceae</taxon>
        <taxon>Noviherbaspirillum</taxon>
    </lineage>
</organism>
<evidence type="ECO:0000256" key="4">
    <source>
        <dbReference type="ARBA" id="ARBA00022692"/>
    </source>
</evidence>
<comment type="similarity">
    <text evidence="2">Belongs to the UPF0702 family.</text>
</comment>
<keyword evidence="4 7" id="KW-0812">Transmembrane</keyword>
<dbReference type="Pfam" id="PF04239">
    <property type="entry name" value="DUF421"/>
    <property type="match status" value="1"/>
</dbReference>
<evidence type="ECO:0000256" key="1">
    <source>
        <dbReference type="ARBA" id="ARBA00004651"/>
    </source>
</evidence>
<feature type="transmembrane region" description="Helical" evidence="7">
    <location>
        <begin position="29"/>
        <end position="49"/>
    </location>
</feature>
<dbReference type="EMBL" id="BPMK01000022">
    <property type="protein sequence ID" value="GIZ53931.1"/>
    <property type="molecule type" value="Genomic_DNA"/>
</dbReference>
<dbReference type="InterPro" id="IPR007353">
    <property type="entry name" value="DUF421"/>
</dbReference>
<dbReference type="PANTHER" id="PTHR34582:SF6">
    <property type="entry name" value="UPF0702 TRANSMEMBRANE PROTEIN YCAP"/>
    <property type="match status" value="1"/>
</dbReference>
<evidence type="ECO:0000256" key="6">
    <source>
        <dbReference type="ARBA" id="ARBA00023136"/>
    </source>
</evidence>
<proteinExistence type="inferred from homology"/>
<evidence type="ECO:0000259" key="8">
    <source>
        <dbReference type="Pfam" id="PF04239"/>
    </source>
</evidence>
<dbReference type="InterPro" id="IPR023090">
    <property type="entry name" value="UPF0702_alpha/beta_dom_sf"/>
</dbReference>
<evidence type="ECO:0000313" key="9">
    <source>
        <dbReference type="EMBL" id="GIZ53931.1"/>
    </source>
</evidence>
<accession>A0ABQ4QAC2</accession>
<keyword evidence="3" id="KW-1003">Cell membrane</keyword>
<sequence length="180" mass="19964">MELIFRTAGIYLFLLILFRVLGKRSLSELSAFDFILFLIISEAVQNALVDEDKSVVMGLTVILTFLMLDLGLSVLKARYGVFEKIAEGVPLVLVDRGEILQENMKRARVTYSDILQTARESQGLERLSQIKYAVLETSGAISIIPADGAEGETIGARLDALEEKLDRVLARARRSDGDRS</sequence>
<dbReference type="RefSeq" id="WP_220810341.1">
    <property type="nucleotide sequence ID" value="NZ_BPMK01000022.1"/>
</dbReference>
<protein>
    <submittedName>
        <fullName evidence="9">DUF421 domain-containing protein</fullName>
    </submittedName>
</protein>
<comment type="subcellular location">
    <subcellularLocation>
        <location evidence="1">Cell membrane</location>
        <topology evidence="1">Multi-pass membrane protein</topology>
    </subcellularLocation>
</comment>
<evidence type="ECO:0000256" key="7">
    <source>
        <dbReference type="SAM" id="Phobius"/>
    </source>
</evidence>
<comment type="caution">
    <text evidence="9">The sequence shown here is derived from an EMBL/GenBank/DDBJ whole genome shotgun (WGS) entry which is preliminary data.</text>
</comment>
<reference evidence="9 10" key="1">
    <citation type="journal article" date="2022" name="Int. J. Syst. Evol. Microbiol.">
        <title>Noviherbaspirillum aridicola sp. nov., isolated from an arid soil in Pakistan.</title>
        <authorList>
            <person name="Khan I.U."/>
            <person name="Saqib M."/>
            <person name="Amin A."/>
            <person name="Hussain F."/>
            <person name="Li L."/>
            <person name="Liu Y.H."/>
            <person name="Fang B.Z."/>
            <person name="Ahmed I."/>
            <person name="Li W.J."/>
        </authorList>
    </citation>
    <scope>NUCLEOTIDE SEQUENCE [LARGE SCALE GENOMIC DNA]</scope>
    <source>
        <strain evidence="9 10">NCCP-691</strain>
    </source>
</reference>
<feature type="transmembrane region" description="Helical" evidence="7">
    <location>
        <begin position="6"/>
        <end position="22"/>
    </location>
</feature>
<keyword evidence="10" id="KW-1185">Reference proteome</keyword>
<keyword evidence="6 7" id="KW-0472">Membrane</keyword>
<feature type="transmembrane region" description="Helical" evidence="7">
    <location>
        <begin position="55"/>
        <end position="75"/>
    </location>
</feature>
<keyword evidence="5 7" id="KW-1133">Transmembrane helix</keyword>
<feature type="domain" description="YetF C-terminal" evidence="8">
    <location>
        <begin position="81"/>
        <end position="148"/>
    </location>
</feature>
<dbReference type="Gene3D" id="3.30.240.20">
    <property type="entry name" value="bsu07140 like domains"/>
    <property type="match status" value="1"/>
</dbReference>